<keyword evidence="4" id="KW-1185">Reference proteome</keyword>
<dbReference type="PANTHER" id="PTHR11014">
    <property type="entry name" value="PEPTIDASE M20 FAMILY MEMBER"/>
    <property type="match status" value="1"/>
</dbReference>
<dbReference type="RefSeq" id="WP_078574523.1">
    <property type="nucleotide sequence ID" value="NZ_MPZS01000002.1"/>
</dbReference>
<organism evidence="3 4">
    <name type="scientific">Thioclava marina</name>
    <dbReference type="NCBI Taxonomy" id="1915077"/>
    <lineage>
        <taxon>Bacteria</taxon>
        <taxon>Pseudomonadati</taxon>
        <taxon>Pseudomonadota</taxon>
        <taxon>Alphaproteobacteria</taxon>
        <taxon>Rhodobacterales</taxon>
        <taxon>Paracoccaceae</taxon>
        <taxon>Thioclava</taxon>
    </lineage>
</organism>
<dbReference type="InterPro" id="IPR036264">
    <property type="entry name" value="Bact_exopeptidase_dim_dom"/>
</dbReference>
<dbReference type="SUPFAM" id="SSF55031">
    <property type="entry name" value="Bacterial exopeptidase dimerisation domain"/>
    <property type="match status" value="1"/>
</dbReference>
<dbReference type="CDD" id="cd05666">
    <property type="entry name" value="M20_Acy1-like"/>
    <property type="match status" value="1"/>
</dbReference>
<keyword evidence="1" id="KW-0378">Hydrolase</keyword>
<dbReference type="EMBL" id="MPZS01000002">
    <property type="protein sequence ID" value="OOY11857.1"/>
    <property type="molecule type" value="Genomic_DNA"/>
</dbReference>
<dbReference type="Proteomes" id="UP000242224">
    <property type="component" value="Unassembled WGS sequence"/>
</dbReference>
<dbReference type="SUPFAM" id="SSF53187">
    <property type="entry name" value="Zn-dependent exopeptidases"/>
    <property type="match status" value="1"/>
</dbReference>
<accession>A0ABX3MKC2</accession>
<comment type="caution">
    <text evidence="3">The sequence shown here is derived from an EMBL/GenBank/DDBJ whole genome shotgun (WGS) entry which is preliminary data.</text>
</comment>
<evidence type="ECO:0000313" key="4">
    <source>
        <dbReference type="Proteomes" id="UP000242224"/>
    </source>
</evidence>
<sequence length="390" mass="42053">MNISPAIKAMENQLVEWRRALHRRPELAFEEHETAAFIATHLRAFGLEVHEGLAGTGVIGILRNGEGPSVGLRADIDALPIAELTGADYASETPGKMHACGHDGHTTMLLGAAQVMAADPPGPGTVVFIFQPAEENEGGARVMIEDGLLEQFPLDSTYALHNWPGLEAGRIAMRAGPVMAAFDTFELKVMGRGSHGAMPHEGIDPITLAAQLQMAWQTIVSRAVDPTDAAVISVTQIHAGHTLNVIPDEVILRGTVRTLRPATRDFVQAEMTRRAEMIAEAFHASAELTYQRRYPATINSPEAAETARRAAEAIVGRDAVQTDYAPSMASEDFAFLLEKVPGAYGWIGNGSAEGGRNLHSPHYDFNDEILPLGVQFFVEVARRALIGANE</sequence>
<dbReference type="Pfam" id="PF01546">
    <property type="entry name" value="Peptidase_M20"/>
    <property type="match status" value="1"/>
</dbReference>
<proteinExistence type="predicted"/>
<dbReference type="Pfam" id="PF07687">
    <property type="entry name" value="M20_dimer"/>
    <property type="match status" value="1"/>
</dbReference>
<protein>
    <submittedName>
        <fullName evidence="3">Peptidase M20</fullName>
    </submittedName>
</protein>
<evidence type="ECO:0000259" key="2">
    <source>
        <dbReference type="Pfam" id="PF07687"/>
    </source>
</evidence>
<reference evidence="3 4" key="1">
    <citation type="submission" date="2016-11" db="EMBL/GenBank/DDBJ databases">
        <title>A multilocus sequence analysis scheme for characterization of bacteria in the genus Thioclava.</title>
        <authorList>
            <person name="Liu Y."/>
            <person name="Shao Z."/>
        </authorList>
    </citation>
    <scope>NUCLEOTIDE SEQUENCE [LARGE SCALE GENOMIC DNA]</scope>
    <source>
        <strain evidence="3 4">11.10-0-13</strain>
    </source>
</reference>
<dbReference type="PANTHER" id="PTHR11014:SF63">
    <property type="entry name" value="METALLOPEPTIDASE, PUTATIVE (AFU_ORTHOLOGUE AFUA_6G09600)-RELATED"/>
    <property type="match status" value="1"/>
</dbReference>
<evidence type="ECO:0000313" key="3">
    <source>
        <dbReference type="EMBL" id="OOY11857.1"/>
    </source>
</evidence>
<dbReference type="PIRSF" id="PIRSF005962">
    <property type="entry name" value="Pept_M20D_amidohydro"/>
    <property type="match status" value="1"/>
</dbReference>
<gene>
    <name evidence="3" type="ORF">BMG00_12295</name>
</gene>
<dbReference type="Gene3D" id="3.30.70.360">
    <property type="match status" value="1"/>
</dbReference>
<feature type="domain" description="Peptidase M20 dimerisation" evidence="2">
    <location>
        <begin position="184"/>
        <end position="276"/>
    </location>
</feature>
<name>A0ABX3MKC2_9RHOB</name>
<dbReference type="NCBIfam" id="TIGR01891">
    <property type="entry name" value="amidohydrolases"/>
    <property type="match status" value="1"/>
</dbReference>
<dbReference type="InterPro" id="IPR002933">
    <property type="entry name" value="Peptidase_M20"/>
</dbReference>
<dbReference type="Gene3D" id="3.40.630.10">
    <property type="entry name" value="Zn peptidases"/>
    <property type="match status" value="1"/>
</dbReference>
<dbReference type="InterPro" id="IPR011650">
    <property type="entry name" value="Peptidase_M20_dimer"/>
</dbReference>
<evidence type="ECO:0000256" key="1">
    <source>
        <dbReference type="ARBA" id="ARBA00022801"/>
    </source>
</evidence>
<dbReference type="InterPro" id="IPR017439">
    <property type="entry name" value="Amidohydrolase"/>
</dbReference>